<protein>
    <submittedName>
        <fullName evidence="3">Acyl carrier protein</fullName>
    </submittedName>
</protein>
<accession>A0A5D4SBI9</accession>
<keyword evidence="1" id="KW-0812">Transmembrane</keyword>
<dbReference type="InterPro" id="IPR036736">
    <property type="entry name" value="ACP-like_sf"/>
</dbReference>
<gene>
    <name evidence="3" type="ORF">FZD47_20750</name>
</gene>
<dbReference type="Gene3D" id="1.10.1200.10">
    <property type="entry name" value="ACP-like"/>
    <property type="match status" value="1"/>
</dbReference>
<feature type="domain" description="Carrier" evidence="2">
    <location>
        <begin position="58"/>
        <end position="139"/>
    </location>
</feature>
<proteinExistence type="predicted"/>
<dbReference type="InterPro" id="IPR009081">
    <property type="entry name" value="PP-bd_ACP"/>
</dbReference>
<reference evidence="3 4" key="1">
    <citation type="submission" date="2019-08" db="EMBL/GenBank/DDBJ databases">
        <title>Bacillus genomes from the desert of Cuatro Cienegas, Coahuila.</title>
        <authorList>
            <person name="Olmedo-Alvarez G."/>
        </authorList>
    </citation>
    <scope>NUCLEOTIDE SEQUENCE [LARGE SCALE GENOMIC DNA]</scope>
    <source>
        <strain evidence="3 4">CH37_1T</strain>
    </source>
</reference>
<keyword evidence="1" id="KW-0472">Membrane</keyword>
<feature type="transmembrane region" description="Helical" evidence="1">
    <location>
        <begin position="25"/>
        <end position="45"/>
    </location>
</feature>
<evidence type="ECO:0000313" key="3">
    <source>
        <dbReference type="EMBL" id="TYS60640.1"/>
    </source>
</evidence>
<dbReference type="AlphaFoldDB" id="A0A5D4SBI9"/>
<keyword evidence="1" id="KW-1133">Transmembrane helix</keyword>
<dbReference type="SUPFAM" id="SSF47336">
    <property type="entry name" value="ACP-like"/>
    <property type="match status" value="1"/>
</dbReference>
<dbReference type="Proteomes" id="UP000323732">
    <property type="component" value="Unassembled WGS sequence"/>
</dbReference>
<comment type="caution">
    <text evidence="3">The sequence shown here is derived from an EMBL/GenBank/DDBJ whole genome shotgun (WGS) entry which is preliminary data.</text>
</comment>
<evidence type="ECO:0000256" key="1">
    <source>
        <dbReference type="SAM" id="Phobius"/>
    </source>
</evidence>
<evidence type="ECO:0000313" key="4">
    <source>
        <dbReference type="Proteomes" id="UP000323732"/>
    </source>
</evidence>
<dbReference type="EMBL" id="VTES01000006">
    <property type="protein sequence ID" value="TYS60640.1"/>
    <property type="molecule type" value="Genomic_DNA"/>
</dbReference>
<sequence>MAKELLQTSPLSIVFLKIKLRISFVQYYLIIKSPILFMSLIKAIAGKNLISVLRRNRRMDKNTVKSRVLCCLKENGLTYSPVEDNQLLFKEIDDSLMMIKLAIEIENEFNIELDWEELEPGPQHNATLENLVDHIKDLIS</sequence>
<organism evidence="3 4">
    <name type="scientific">Bacillus infantis</name>
    <dbReference type="NCBI Taxonomy" id="324767"/>
    <lineage>
        <taxon>Bacteria</taxon>
        <taxon>Bacillati</taxon>
        <taxon>Bacillota</taxon>
        <taxon>Bacilli</taxon>
        <taxon>Bacillales</taxon>
        <taxon>Bacillaceae</taxon>
        <taxon>Bacillus</taxon>
    </lineage>
</organism>
<evidence type="ECO:0000259" key="2">
    <source>
        <dbReference type="PROSITE" id="PS50075"/>
    </source>
</evidence>
<name>A0A5D4SBI9_9BACI</name>
<dbReference type="PROSITE" id="PS50075">
    <property type="entry name" value="CARRIER"/>
    <property type="match status" value="1"/>
</dbReference>